<reference evidence="1 2" key="1">
    <citation type="submission" date="2008-06" db="EMBL/GenBank/DDBJ databases">
        <title>Complete sequence of Stenotrophomonas maltophilia R551-3.</title>
        <authorList>
            <consortium name="US DOE Joint Genome Institute"/>
            <person name="Lucas S."/>
            <person name="Copeland A."/>
            <person name="Lapidus A."/>
            <person name="Glavina del Rio T."/>
            <person name="Dalin E."/>
            <person name="Tice H."/>
            <person name="Pitluck S."/>
            <person name="Chain P."/>
            <person name="Malfatti S."/>
            <person name="Shin M."/>
            <person name="Vergez L."/>
            <person name="Lang D."/>
            <person name="Schmutz J."/>
            <person name="Larimer F."/>
            <person name="Land M."/>
            <person name="Hauser L."/>
            <person name="Kyrpides N."/>
            <person name="Mikhailova N."/>
            <person name="Taghavi S."/>
            <person name="Monchy S."/>
            <person name="Newman L."/>
            <person name="Vangronsveld J."/>
            <person name="van der Lelie D."/>
            <person name="Richardson P."/>
        </authorList>
    </citation>
    <scope>NUCLEOTIDE SEQUENCE [LARGE SCALE GENOMIC DNA]</scope>
    <source>
        <strain evidence="1 2">R551-3</strain>
    </source>
</reference>
<protein>
    <submittedName>
        <fullName evidence="1">Uncharacterized protein</fullName>
    </submittedName>
</protein>
<organism evidence="1 2">
    <name type="scientific">Stenotrophomonas maltophilia (strain R551-3)</name>
    <dbReference type="NCBI Taxonomy" id="391008"/>
    <lineage>
        <taxon>Bacteria</taxon>
        <taxon>Pseudomonadati</taxon>
        <taxon>Pseudomonadota</taxon>
        <taxon>Gammaproteobacteria</taxon>
        <taxon>Lysobacterales</taxon>
        <taxon>Lysobacteraceae</taxon>
        <taxon>Stenotrophomonas</taxon>
        <taxon>Stenotrophomonas maltophilia group</taxon>
    </lineage>
</organism>
<dbReference type="Proteomes" id="UP000001867">
    <property type="component" value="Chromosome"/>
</dbReference>
<sequence>MGTVVEPHGEVDTHRFKPTDIDVDRVTVVPAG</sequence>
<dbReference type="STRING" id="391008.Smal_3250"/>
<accession>B4STY6</accession>
<dbReference type="EMBL" id="CP001111">
    <property type="protein sequence ID" value="ACF52949.1"/>
    <property type="molecule type" value="Genomic_DNA"/>
</dbReference>
<evidence type="ECO:0000313" key="2">
    <source>
        <dbReference type="Proteomes" id="UP000001867"/>
    </source>
</evidence>
<dbReference type="HOGENOM" id="CLU_3391638_0_0_6"/>
<gene>
    <name evidence="1" type="ordered locus">Smal_3250</name>
</gene>
<proteinExistence type="predicted"/>
<dbReference type="AlphaFoldDB" id="B4STY6"/>
<evidence type="ECO:0000313" key="1">
    <source>
        <dbReference type="EMBL" id="ACF52949.1"/>
    </source>
</evidence>
<dbReference type="KEGG" id="smt:Smal_3250"/>
<name>B4STY6_STRM5</name>